<dbReference type="InterPro" id="IPR010734">
    <property type="entry name" value="Copine_C"/>
</dbReference>
<dbReference type="InterPro" id="IPR037768">
    <property type="entry name" value="C2B_Copine"/>
</dbReference>
<organism evidence="4 5">
    <name type="scientific">Saccoglossus kowalevskii</name>
    <name type="common">Acorn worm</name>
    <dbReference type="NCBI Taxonomy" id="10224"/>
    <lineage>
        <taxon>Eukaryota</taxon>
        <taxon>Metazoa</taxon>
        <taxon>Hemichordata</taxon>
        <taxon>Enteropneusta</taxon>
        <taxon>Harrimaniidae</taxon>
        <taxon>Saccoglossus</taxon>
    </lineage>
</organism>
<dbReference type="GeneID" id="100369029"/>
<dbReference type="InterPro" id="IPR036249">
    <property type="entry name" value="Thioredoxin-like_sf"/>
</dbReference>
<keyword evidence="4" id="KW-1185">Reference proteome</keyword>
<sequence length="638" mass="72320">MATGMPGDFRPGGASVPATKVEISVSCRNLLDKDVMSKSDPMCVMYTTQLGSTNFAEYERTEQIQNTLNPDFVHKFIVNYYFEELQKLKFELYDVDSPKQRLGAHDFLGRIECTLGEILGSPNQRLQKPLTGHGRKNAGTITLSAEELSNCKDELTMQFRGIKLDKKDFFGKSDPYLVFHRCNEDNTFTICHKTEVIKNTLNPTWKPFRLSARALCNGDYDRTIKIECYDWDSDGGHDFIGEFTTNARQLTQGPGHINSYEVVNPKKAKKKKSYRNSGTIELLSCKVEQIHSFLDFIKGGTQLNFTVAIDFTASNGNPSQPTSLHYINPYEPNQYAKALQSVGEIIQDYDSDKMFPALGFGARVPPDGRVSHEFFLTGPKGVIEDWRQFKQLETENRKEQEKEKEQLANKLALTCRTSAEDDKEQEMLELLEDEFLQEYRLRRLQEMQEILHSIPMFGSVLHLNRATFLDAIDKEKPQVTVIIHIYKNVSTQSQILHLGKKSLLYNTDKVGFEMPNLTDYGSAMPSWHMDGCDAVNGCMQCLAVEYPRIKFCAIKSTETPVSTNFSEYGLPALLVYKSGGLIGNFVRITNQLGDDFFAGDLENFLQEHGILTRKDEQLPAVIRGSTNTEDNDSDLDLD</sequence>
<dbReference type="Gene3D" id="2.60.40.150">
    <property type="entry name" value="C2 domain"/>
    <property type="match status" value="2"/>
</dbReference>
<evidence type="ECO:0000259" key="3">
    <source>
        <dbReference type="PROSITE" id="PS50004"/>
    </source>
</evidence>
<dbReference type="SUPFAM" id="SSF52833">
    <property type="entry name" value="Thioredoxin-like"/>
    <property type="match status" value="2"/>
</dbReference>
<dbReference type="Proteomes" id="UP000694865">
    <property type="component" value="Unplaced"/>
</dbReference>
<dbReference type="RefSeq" id="XP_006816205.1">
    <property type="nucleotide sequence ID" value="XM_006816142.1"/>
</dbReference>
<evidence type="ECO:0000256" key="1">
    <source>
        <dbReference type="ARBA" id="ARBA00009686"/>
    </source>
</evidence>
<dbReference type="SMART" id="SM00239">
    <property type="entry name" value="C2"/>
    <property type="match status" value="2"/>
</dbReference>
<keyword evidence="2" id="KW-0175">Coiled coil</keyword>
<evidence type="ECO:0000256" key="2">
    <source>
        <dbReference type="SAM" id="Coils"/>
    </source>
</evidence>
<proteinExistence type="inferred from homology"/>
<dbReference type="PANTHER" id="PTHR10857">
    <property type="entry name" value="COPINE"/>
    <property type="match status" value="1"/>
</dbReference>
<comment type="similarity">
    <text evidence="1">Belongs to the phosducin family.</text>
</comment>
<feature type="domain" description="C2" evidence="3">
    <location>
        <begin position="137"/>
        <end position="260"/>
    </location>
</feature>
<dbReference type="InterPro" id="IPR045052">
    <property type="entry name" value="Copine"/>
</dbReference>
<dbReference type="Gene3D" id="1.10.168.10">
    <property type="entry name" value="Phosducin, domain 2"/>
    <property type="match status" value="1"/>
</dbReference>
<dbReference type="InterPro" id="IPR035892">
    <property type="entry name" value="C2_domain_sf"/>
</dbReference>
<protein>
    <submittedName>
        <fullName evidence="5">Copine-8-like</fullName>
    </submittedName>
</protein>
<dbReference type="InterPro" id="IPR024253">
    <property type="entry name" value="Phosducin_thioredoxin-like_dom"/>
</dbReference>
<dbReference type="Pfam" id="PF02114">
    <property type="entry name" value="Phosducin"/>
    <property type="match status" value="2"/>
</dbReference>
<evidence type="ECO:0000313" key="5">
    <source>
        <dbReference type="RefSeq" id="XP_006816205.1"/>
    </source>
</evidence>
<dbReference type="InterPro" id="IPR001200">
    <property type="entry name" value="Phosducin"/>
</dbReference>
<reference evidence="5" key="1">
    <citation type="submission" date="2025-08" db="UniProtKB">
        <authorList>
            <consortium name="RefSeq"/>
        </authorList>
    </citation>
    <scope>IDENTIFICATION</scope>
    <source>
        <tissue evidence="5">Testes</tissue>
    </source>
</reference>
<dbReference type="CDD" id="cd02987">
    <property type="entry name" value="Phd_like_Phd"/>
    <property type="match status" value="1"/>
</dbReference>
<name>A0ABM0M864_SACKO</name>
<accession>A0ABM0M864</accession>
<dbReference type="InterPro" id="IPR023196">
    <property type="entry name" value="Phosducin_N_dom_sf"/>
</dbReference>
<dbReference type="SUPFAM" id="SSF49562">
    <property type="entry name" value="C2 domain (Calcium/lipid-binding domain, CaLB)"/>
    <property type="match status" value="2"/>
</dbReference>
<dbReference type="CDD" id="cd04048">
    <property type="entry name" value="C2A_Copine"/>
    <property type="match status" value="1"/>
</dbReference>
<dbReference type="Pfam" id="PF07002">
    <property type="entry name" value="Copine"/>
    <property type="match status" value="1"/>
</dbReference>
<dbReference type="Gene3D" id="3.40.30.10">
    <property type="entry name" value="Glutaredoxin"/>
    <property type="match status" value="1"/>
</dbReference>
<dbReference type="CDD" id="cd04047">
    <property type="entry name" value="C2B_Copine"/>
    <property type="match status" value="1"/>
</dbReference>
<evidence type="ECO:0000313" key="4">
    <source>
        <dbReference type="Proteomes" id="UP000694865"/>
    </source>
</evidence>
<feature type="domain" description="C2" evidence="3">
    <location>
        <begin position="1"/>
        <end position="130"/>
    </location>
</feature>
<dbReference type="PANTHER" id="PTHR10857:SF106">
    <property type="entry name" value="C2 DOMAIN-CONTAINING PROTEIN"/>
    <property type="match status" value="1"/>
</dbReference>
<dbReference type="InterPro" id="IPR000008">
    <property type="entry name" value="C2_dom"/>
</dbReference>
<gene>
    <name evidence="5" type="primary">LOC100369029</name>
</gene>
<dbReference type="Pfam" id="PF00168">
    <property type="entry name" value="C2"/>
    <property type="match status" value="2"/>
</dbReference>
<feature type="coiled-coil region" evidence="2">
    <location>
        <begin position="389"/>
        <end position="417"/>
    </location>
</feature>
<dbReference type="PROSITE" id="PS50004">
    <property type="entry name" value="C2"/>
    <property type="match status" value="2"/>
</dbReference>